<dbReference type="PANTHER" id="PTHR35605">
    <property type="entry name" value="ECP2 EFFECTOR PROTEIN DOMAIN-CONTAINING PROTEIN-RELATED"/>
    <property type="match status" value="1"/>
</dbReference>
<dbReference type="Proteomes" id="UP001610563">
    <property type="component" value="Unassembled WGS sequence"/>
</dbReference>
<keyword evidence="1" id="KW-0732">Signal</keyword>
<keyword evidence="3" id="KW-1185">Reference proteome</keyword>
<feature type="chain" id="PRO_5046424912" description="SCP domain-containing protein" evidence="1">
    <location>
        <begin position="21"/>
        <end position="252"/>
    </location>
</feature>
<proteinExistence type="predicted"/>
<evidence type="ECO:0000313" key="3">
    <source>
        <dbReference type="Proteomes" id="UP001610563"/>
    </source>
</evidence>
<dbReference type="PANTHER" id="PTHR35605:SF1">
    <property type="entry name" value="ECP2 EFFECTOR PROTEIN DOMAIN-CONTAINING PROTEIN-RELATED"/>
    <property type="match status" value="1"/>
</dbReference>
<evidence type="ECO:0008006" key="4">
    <source>
        <dbReference type="Google" id="ProtNLM"/>
    </source>
</evidence>
<dbReference type="EMBL" id="JBFTWV010000071">
    <property type="protein sequence ID" value="KAL2788947.1"/>
    <property type="molecule type" value="Genomic_DNA"/>
</dbReference>
<evidence type="ECO:0000256" key="1">
    <source>
        <dbReference type="SAM" id="SignalP"/>
    </source>
</evidence>
<protein>
    <recommendedName>
        <fullName evidence="4">SCP domain-containing protein</fullName>
    </recommendedName>
</protein>
<reference evidence="2 3" key="1">
    <citation type="submission" date="2024-07" db="EMBL/GenBank/DDBJ databases">
        <title>Section-level genome sequencing and comparative genomics of Aspergillus sections Usti and Cavernicolus.</title>
        <authorList>
            <consortium name="Lawrence Berkeley National Laboratory"/>
            <person name="Nybo J.L."/>
            <person name="Vesth T.C."/>
            <person name="Theobald S."/>
            <person name="Frisvad J.C."/>
            <person name="Larsen T.O."/>
            <person name="Kjaerboelling I."/>
            <person name="Rothschild-Mancinelli K."/>
            <person name="Lyhne E.K."/>
            <person name="Kogle M.E."/>
            <person name="Barry K."/>
            <person name="Clum A."/>
            <person name="Na H."/>
            <person name="Ledsgaard L."/>
            <person name="Lin J."/>
            <person name="Lipzen A."/>
            <person name="Kuo A."/>
            <person name="Riley R."/>
            <person name="Mondo S."/>
            <person name="Labutti K."/>
            <person name="Haridas S."/>
            <person name="Pangalinan J."/>
            <person name="Salamov A.A."/>
            <person name="Simmons B.A."/>
            <person name="Magnuson J.K."/>
            <person name="Chen J."/>
            <person name="Drula E."/>
            <person name="Henrissat B."/>
            <person name="Wiebenga A."/>
            <person name="Lubbers R.J."/>
            <person name="Gomes A.C."/>
            <person name="Makela M.R."/>
            <person name="Stajich J."/>
            <person name="Grigoriev I.V."/>
            <person name="Mortensen U.H."/>
            <person name="De Vries R.P."/>
            <person name="Baker S.E."/>
            <person name="Andersen M.R."/>
        </authorList>
    </citation>
    <scope>NUCLEOTIDE SEQUENCE [LARGE SCALE GENOMIC DNA]</scope>
    <source>
        <strain evidence="2 3">CBS 209.92</strain>
    </source>
</reference>
<sequence length="252" mass="28524">MKSAAILALFTLFLTPLALPWEPIYHHFYPLPPGILEGYKTTEFDGIEGYNTTEIEWDLEVDPHTGKTIVARGTVEQIREEALKHNSDWDAHYIEPARQKMKRALEMNSYEELEAHFRSADSELESDSESESHLEKRAIFNLAARDCGGRWKEVNWDTALRNTAYLSGLKGYPKRGAGPGNCGRVSCSYNTAIWWCNDEPFDKTLMGYDRIYYGALEVVSPCSHKPFGGSRKTSGQAFSTGGWNVIVRKDKC</sequence>
<evidence type="ECO:0000313" key="2">
    <source>
        <dbReference type="EMBL" id="KAL2788947.1"/>
    </source>
</evidence>
<accession>A0ABR4G0A9</accession>
<organism evidence="2 3">
    <name type="scientific">Aspergillus keveii</name>
    <dbReference type="NCBI Taxonomy" id="714993"/>
    <lineage>
        <taxon>Eukaryota</taxon>
        <taxon>Fungi</taxon>
        <taxon>Dikarya</taxon>
        <taxon>Ascomycota</taxon>
        <taxon>Pezizomycotina</taxon>
        <taxon>Eurotiomycetes</taxon>
        <taxon>Eurotiomycetidae</taxon>
        <taxon>Eurotiales</taxon>
        <taxon>Aspergillaceae</taxon>
        <taxon>Aspergillus</taxon>
        <taxon>Aspergillus subgen. Nidulantes</taxon>
    </lineage>
</organism>
<gene>
    <name evidence="2" type="ORF">BJX66DRAFT_339761</name>
</gene>
<feature type="signal peptide" evidence="1">
    <location>
        <begin position="1"/>
        <end position="20"/>
    </location>
</feature>
<name>A0ABR4G0A9_9EURO</name>
<comment type="caution">
    <text evidence="2">The sequence shown here is derived from an EMBL/GenBank/DDBJ whole genome shotgun (WGS) entry which is preliminary data.</text>
</comment>